<dbReference type="SUPFAM" id="SSF53067">
    <property type="entry name" value="Actin-like ATPase domain"/>
    <property type="match status" value="2"/>
</dbReference>
<reference evidence="3 4" key="1">
    <citation type="submission" date="2017-11" db="EMBL/GenBank/DDBJ databases">
        <title>Evolution of Phototrophy in the Chloroflexi Phylum Driven by Horizontal Gene Transfer.</title>
        <authorList>
            <person name="Ward L.M."/>
            <person name="Hemp J."/>
            <person name="Shih P.M."/>
            <person name="Mcglynn S.E."/>
            <person name="Fischer W."/>
        </authorList>
    </citation>
    <scope>NUCLEOTIDE SEQUENCE [LARGE SCALE GENOMIC DNA]</scope>
    <source>
        <strain evidence="3">JP3_13</strain>
    </source>
</reference>
<dbReference type="PANTHER" id="PTHR30005">
    <property type="entry name" value="EXOPOLYPHOSPHATASE"/>
    <property type="match status" value="1"/>
</dbReference>
<dbReference type="InterPro" id="IPR003695">
    <property type="entry name" value="Ppx_GppA_N"/>
</dbReference>
<gene>
    <name evidence="3" type="ORF">CUN49_01780</name>
</gene>
<comment type="similarity">
    <text evidence="1">Belongs to the GppA/Ppx family.</text>
</comment>
<name>A0A2M8PHW1_9CHLR</name>
<dbReference type="Pfam" id="PF02541">
    <property type="entry name" value="Ppx-GppA"/>
    <property type="match status" value="1"/>
</dbReference>
<comment type="caution">
    <text evidence="3">The sequence shown here is derived from an EMBL/GenBank/DDBJ whole genome shotgun (WGS) entry which is preliminary data.</text>
</comment>
<dbReference type="Gene3D" id="3.30.420.150">
    <property type="entry name" value="Exopolyphosphatase. Domain 2"/>
    <property type="match status" value="1"/>
</dbReference>
<dbReference type="InterPro" id="IPR043129">
    <property type="entry name" value="ATPase_NBD"/>
</dbReference>
<dbReference type="AlphaFoldDB" id="A0A2M8PHW1"/>
<evidence type="ECO:0000313" key="3">
    <source>
        <dbReference type="EMBL" id="PJF37135.1"/>
    </source>
</evidence>
<feature type="non-terminal residue" evidence="3">
    <location>
        <position position="230"/>
    </location>
</feature>
<dbReference type="Gene3D" id="3.30.420.40">
    <property type="match status" value="1"/>
</dbReference>
<evidence type="ECO:0000256" key="1">
    <source>
        <dbReference type="ARBA" id="ARBA00007125"/>
    </source>
</evidence>
<feature type="domain" description="Ppx/GppA phosphatase N-terminal" evidence="2">
    <location>
        <begin position="40"/>
        <end position="221"/>
    </location>
</feature>
<proteinExistence type="inferred from homology"/>
<dbReference type="InterPro" id="IPR050273">
    <property type="entry name" value="GppA/Ppx_hydrolase"/>
</dbReference>
<protein>
    <submittedName>
        <fullName evidence="3">Ppx/GppA family phosphatase</fullName>
    </submittedName>
</protein>
<evidence type="ECO:0000313" key="4">
    <source>
        <dbReference type="Proteomes" id="UP000229681"/>
    </source>
</evidence>
<dbReference type="CDD" id="cd24052">
    <property type="entry name" value="ASKHA_NBD_HpPPX-GppA-like"/>
    <property type="match status" value="1"/>
</dbReference>
<dbReference type="Proteomes" id="UP000229681">
    <property type="component" value="Unassembled WGS sequence"/>
</dbReference>
<dbReference type="EMBL" id="PGTM01000013">
    <property type="protein sequence ID" value="PJF37135.1"/>
    <property type="molecule type" value="Genomic_DNA"/>
</dbReference>
<accession>A0A2M8PHW1</accession>
<dbReference type="PANTHER" id="PTHR30005:SF0">
    <property type="entry name" value="RETROGRADE REGULATION PROTEIN 2"/>
    <property type="match status" value="1"/>
</dbReference>
<dbReference type="GO" id="GO:0016462">
    <property type="term" value="F:pyrophosphatase activity"/>
    <property type="evidence" value="ECO:0007669"/>
    <property type="project" value="TreeGrafter"/>
</dbReference>
<organism evidence="3 4">
    <name type="scientific">Candidatus Thermofonsia Clade 1 bacterium</name>
    <dbReference type="NCBI Taxonomy" id="2364210"/>
    <lineage>
        <taxon>Bacteria</taxon>
        <taxon>Bacillati</taxon>
        <taxon>Chloroflexota</taxon>
        <taxon>Candidatus Thermofontia</taxon>
        <taxon>Candidatus Thermofonsia Clade 1</taxon>
    </lineage>
</organism>
<evidence type="ECO:0000259" key="2">
    <source>
        <dbReference type="Pfam" id="PF02541"/>
    </source>
</evidence>
<sequence length="230" mass="25540">MLKSLVERQTSTQTDLQRTAIIDVGSNSFRLIVMTYLRGYHFQLTDEVRESVRLVHGLGATGRLSREAMAHAVEVMRLYAAFCRASGIDDIIAVATSAVREASNRAEFLSRVQRETGIQVRVLSGTEEAYYGYLAAVNSTTLRDGFVLDLGGGSLEITRVADRLPHESVSLTLGAVRATEDWLPNIPPSKEQVTRLRKHIREQLAPLTWFKVESNQQLVAQGGSLRNLAR</sequence>